<dbReference type="EMBL" id="LUUL01000128">
    <property type="protein sequence ID" value="OAI21996.1"/>
    <property type="molecule type" value="Genomic_DNA"/>
</dbReference>
<gene>
    <name evidence="1" type="ORF">A1356_19875</name>
</gene>
<dbReference type="Proteomes" id="UP000077734">
    <property type="component" value="Unassembled WGS sequence"/>
</dbReference>
<evidence type="ECO:0000313" key="1">
    <source>
        <dbReference type="EMBL" id="OAI21996.1"/>
    </source>
</evidence>
<comment type="caution">
    <text evidence="1">The sequence shown here is derived from an EMBL/GenBank/DDBJ whole genome shotgun (WGS) entry which is preliminary data.</text>
</comment>
<proteinExistence type="predicted"/>
<keyword evidence="2" id="KW-1185">Reference proteome</keyword>
<dbReference type="RefSeq" id="WP_064029937.1">
    <property type="nucleotide sequence ID" value="NZ_CP023669.1"/>
</dbReference>
<dbReference type="AlphaFoldDB" id="A0A291IHY0"/>
<accession>A0A291IHY0</accession>
<protein>
    <submittedName>
        <fullName evidence="1">Uncharacterized protein</fullName>
    </submittedName>
</protein>
<name>A0A291IHY0_9GAMM</name>
<reference evidence="1 2" key="1">
    <citation type="submission" date="2016-03" db="EMBL/GenBank/DDBJ databases">
        <authorList>
            <person name="Heylen K."/>
            <person name="De Vos P."/>
            <person name="Vekeman B."/>
        </authorList>
    </citation>
    <scope>NUCLEOTIDE SEQUENCE [LARGE SCALE GENOMIC DNA]</scope>
    <source>
        <strain evidence="1 2">R-49807</strain>
    </source>
</reference>
<sequence>MKLFGKLCRLALLLAPILIALAIYAALDAKPALQTRAELTPEQIGRARQLFHQNDPRRLRSGTVARLSLEQADLDLALNYWANQFAGASAALRLEQNRARIDATWPLPANPFGGYLNLRLQLRQKIGLPLIDSVRLGSLPIPGPLAELALKAALDWLPLPVDLKLVAGFVQHVQFLPQRATVYYRWQADLPHKLRRALLADAEAKILEPYQRRLAELSVKLPDRANLAVSTQALFQLAQQRSRAGDPIAENRAAILVLTLYANGIPLSKAIPQAGLWPRPYRRTLLLNGRDDLTKHYLVSAMLAAYSGTPLADAVGLYKEIQDSRGGSGFSFPDLAADRAGTRMGETAIAGREQATRLQQRLAQAAEADMMPATADLVESMNEAEFVQRFGGVEGAAYRQTLQTIERRIAELALFRD</sequence>
<dbReference type="KEGG" id="mko:MKLM6_1534"/>
<organism evidence="1 2">
    <name type="scientific">Methylomonas koyamae</name>
    <dbReference type="NCBI Taxonomy" id="702114"/>
    <lineage>
        <taxon>Bacteria</taxon>
        <taxon>Pseudomonadati</taxon>
        <taxon>Pseudomonadota</taxon>
        <taxon>Gammaproteobacteria</taxon>
        <taxon>Methylococcales</taxon>
        <taxon>Methylococcaceae</taxon>
        <taxon>Methylomonas</taxon>
    </lineage>
</organism>
<evidence type="ECO:0000313" key="2">
    <source>
        <dbReference type="Proteomes" id="UP000077734"/>
    </source>
</evidence>